<feature type="compositionally biased region" description="Acidic residues" evidence="1">
    <location>
        <begin position="85"/>
        <end position="97"/>
    </location>
</feature>
<feature type="domain" description="C2H2-type" evidence="2">
    <location>
        <begin position="125"/>
        <end position="147"/>
    </location>
</feature>
<comment type="caution">
    <text evidence="3">The sequence shown here is derived from an EMBL/GenBank/DDBJ whole genome shotgun (WGS) entry which is preliminary data.</text>
</comment>
<dbReference type="AlphaFoldDB" id="A0A1D2M6A9"/>
<reference evidence="3 4" key="1">
    <citation type="journal article" date="2016" name="Genome Biol. Evol.">
        <title>Gene Family Evolution Reflects Adaptation to Soil Environmental Stressors in the Genome of the Collembolan Orchesella cincta.</title>
        <authorList>
            <person name="Faddeeva-Vakhrusheva A."/>
            <person name="Derks M.F."/>
            <person name="Anvar S.Y."/>
            <person name="Agamennone V."/>
            <person name="Suring W."/>
            <person name="Smit S."/>
            <person name="van Straalen N.M."/>
            <person name="Roelofs D."/>
        </authorList>
    </citation>
    <scope>NUCLEOTIDE SEQUENCE [LARGE SCALE GENOMIC DNA]</scope>
    <source>
        <tissue evidence="3">Mixed pool</tissue>
    </source>
</reference>
<evidence type="ECO:0000313" key="4">
    <source>
        <dbReference type="Proteomes" id="UP000094527"/>
    </source>
</evidence>
<sequence length="214" mass="24103">MGGDVQGQSFIRDEIKLEEEEGFVKFECAAFVETPVETILKSDVDVRNEEQSLMGRDVFPGVDADLKLSMKQEDGADEFITGDLDQSDDDDEKEDDVNSPPPKRSRLAVNQKKKGDSSFERKISFNCENCPFSTKNSTHFEHHLALHKMGSNSIVCSECGWYVKPSTMVTHQITRHAASMRPTVNGTEMMTMDNSNLNFVSYYCAISSKRIHKC</sequence>
<protein>
    <submittedName>
        <fullName evidence="3">RE1-silencing transcription factor</fullName>
    </submittedName>
</protein>
<evidence type="ECO:0000256" key="1">
    <source>
        <dbReference type="SAM" id="MobiDB-lite"/>
    </source>
</evidence>
<dbReference type="SMART" id="SM00355">
    <property type="entry name" value="ZnF_C2H2"/>
    <property type="match status" value="2"/>
</dbReference>
<evidence type="ECO:0000259" key="2">
    <source>
        <dbReference type="SMART" id="SM00355"/>
    </source>
</evidence>
<dbReference type="EMBL" id="LJIJ01003587">
    <property type="protein sequence ID" value="ODM88454.1"/>
    <property type="molecule type" value="Genomic_DNA"/>
</dbReference>
<dbReference type="Proteomes" id="UP000094527">
    <property type="component" value="Unassembled WGS sequence"/>
</dbReference>
<proteinExistence type="predicted"/>
<keyword evidence="4" id="KW-1185">Reference proteome</keyword>
<evidence type="ECO:0000313" key="3">
    <source>
        <dbReference type="EMBL" id="ODM88454.1"/>
    </source>
</evidence>
<accession>A0A1D2M6A9</accession>
<name>A0A1D2M6A9_ORCCI</name>
<gene>
    <name evidence="3" type="ORF">Ocin01_18230</name>
</gene>
<dbReference type="InterPro" id="IPR013087">
    <property type="entry name" value="Znf_C2H2_type"/>
</dbReference>
<feature type="region of interest" description="Disordered" evidence="1">
    <location>
        <begin position="77"/>
        <end position="115"/>
    </location>
</feature>
<organism evidence="3 4">
    <name type="scientific">Orchesella cincta</name>
    <name type="common">Springtail</name>
    <name type="synonym">Podura cincta</name>
    <dbReference type="NCBI Taxonomy" id="48709"/>
    <lineage>
        <taxon>Eukaryota</taxon>
        <taxon>Metazoa</taxon>
        <taxon>Ecdysozoa</taxon>
        <taxon>Arthropoda</taxon>
        <taxon>Hexapoda</taxon>
        <taxon>Collembola</taxon>
        <taxon>Entomobryomorpha</taxon>
        <taxon>Entomobryoidea</taxon>
        <taxon>Orchesellidae</taxon>
        <taxon>Orchesellinae</taxon>
        <taxon>Orchesella</taxon>
    </lineage>
</organism>
<dbReference type="Gene3D" id="3.30.160.60">
    <property type="entry name" value="Classic Zinc Finger"/>
    <property type="match status" value="1"/>
</dbReference>
<feature type="domain" description="C2H2-type" evidence="2">
    <location>
        <begin position="154"/>
        <end position="176"/>
    </location>
</feature>